<accession>A0AAV6UXI2</accession>
<evidence type="ECO:0000313" key="2">
    <source>
        <dbReference type="Proteomes" id="UP000827092"/>
    </source>
</evidence>
<reference evidence="1 2" key="1">
    <citation type="journal article" date="2022" name="Nat. Ecol. Evol.">
        <title>A masculinizing supergene underlies an exaggerated male reproductive morph in a spider.</title>
        <authorList>
            <person name="Hendrickx F."/>
            <person name="De Corte Z."/>
            <person name="Sonet G."/>
            <person name="Van Belleghem S.M."/>
            <person name="Kostlbacher S."/>
            <person name="Vangestel C."/>
        </authorList>
    </citation>
    <scope>NUCLEOTIDE SEQUENCE [LARGE SCALE GENOMIC DNA]</scope>
    <source>
        <strain evidence="1">W744_W776</strain>
    </source>
</reference>
<keyword evidence="2" id="KW-1185">Reference proteome</keyword>
<name>A0AAV6UXI2_9ARAC</name>
<organism evidence="1 2">
    <name type="scientific">Oedothorax gibbosus</name>
    <dbReference type="NCBI Taxonomy" id="931172"/>
    <lineage>
        <taxon>Eukaryota</taxon>
        <taxon>Metazoa</taxon>
        <taxon>Ecdysozoa</taxon>
        <taxon>Arthropoda</taxon>
        <taxon>Chelicerata</taxon>
        <taxon>Arachnida</taxon>
        <taxon>Araneae</taxon>
        <taxon>Araneomorphae</taxon>
        <taxon>Entelegynae</taxon>
        <taxon>Araneoidea</taxon>
        <taxon>Linyphiidae</taxon>
        <taxon>Erigoninae</taxon>
        <taxon>Oedothorax</taxon>
    </lineage>
</organism>
<evidence type="ECO:0000313" key="1">
    <source>
        <dbReference type="EMBL" id="KAG8188210.1"/>
    </source>
</evidence>
<protein>
    <submittedName>
        <fullName evidence="1">Uncharacterized protein</fullName>
    </submittedName>
</protein>
<dbReference type="Proteomes" id="UP000827092">
    <property type="component" value="Unassembled WGS sequence"/>
</dbReference>
<dbReference type="AlphaFoldDB" id="A0AAV6UXI2"/>
<gene>
    <name evidence="1" type="ORF">JTE90_021231</name>
</gene>
<sequence>MSRLFSSDAILCNDIMTCESYRIFKAHFRIPRGTGSLLVDHLHSVALPRKEKNREPVVQTPPYKMSRLRTVVQLLEKGDHLMRTTFELAIIATSPRTWKKFLRRCKRVVRTSRSYNGTRARAAGPALSLLRKGRVFFKNDDPFFILEKEAQENRGNQVFEWTSHQSNANGICNRDAPCAESKREKSEEEGTSTLFPRKRGNLLPDTFRAFVTEFIAWVRSDVTAPTFVHSATFNTVQ</sequence>
<dbReference type="EMBL" id="JAFNEN010000246">
    <property type="protein sequence ID" value="KAG8188210.1"/>
    <property type="molecule type" value="Genomic_DNA"/>
</dbReference>
<proteinExistence type="predicted"/>
<comment type="caution">
    <text evidence="1">The sequence shown here is derived from an EMBL/GenBank/DDBJ whole genome shotgun (WGS) entry which is preliminary data.</text>
</comment>